<organism evidence="18 19">
    <name type="scientific">Prevotella melaninogenica DNF00666</name>
    <dbReference type="NCBI Taxonomy" id="1401073"/>
    <lineage>
        <taxon>Bacteria</taxon>
        <taxon>Pseudomonadati</taxon>
        <taxon>Bacteroidota</taxon>
        <taxon>Bacteroidia</taxon>
        <taxon>Bacteroidales</taxon>
        <taxon>Prevotellaceae</taxon>
        <taxon>Prevotella</taxon>
    </lineage>
</organism>
<keyword evidence="4 16" id="KW-0515">Mutator protein</keyword>
<reference evidence="18 19" key="1">
    <citation type="submission" date="2014-07" db="EMBL/GenBank/DDBJ databases">
        <authorList>
            <person name="McCorrison J."/>
            <person name="Sanka R."/>
            <person name="Torralba M."/>
            <person name="Gillis M."/>
            <person name="Haft D.H."/>
            <person name="Methe B."/>
            <person name="Sutton G."/>
            <person name="Nelson K.E."/>
        </authorList>
    </citation>
    <scope>NUCLEOTIDE SEQUENCE [LARGE SCALE GENOMIC DNA]</scope>
    <source>
        <strain evidence="18 19">DNF00666</strain>
    </source>
</reference>
<dbReference type="PANTHER" id="PTHR11076:SF33">
    <property type="entry name" value="DNA POLYMERASE KAPPA"/>
    <property type="match status" value="1"/>
</dbReference>
<keyword evidence="12 16" id="KW-0239">DNA-directed DNA polymerase</keyword>
<dbReference type="HAMAP" id="MF_01113">
    <property type="entry name" value="DNApol_IV"/>
    <property type="match status" value="1"/>
</dbReference>
<sequence length="366" mass="41785">MRKIIHIDMDAFFASVEQRDNPELKGKPIAVGFDGPRGVVSTASYEARPFGVHSAMSMAQAKRRCPQLIVVSSHFDRYKEVSRQIHAVFHEYTDLVEPISLDEAFLDVSENKKGIDLAVDIAKEIKQKIFERTSLTASAGISYNKLLAKIASDMRKPNGIFTVHPDRALDFIGKLPIEKLWGVGPKTAERMHSMGVFTGEQLREISREHLVQVFGKMGNVYYDFSRGIDNRPVIVSYERKSVGCERTFLEDLHIESKIIIELYHITLELVERIKAKDFKGRTLTLKLKWDATTQITRSLTQDKILRTKDDILPLAKQLLKDTDYHNRPIRLMGLSVSSPETNEKEGQNRPQWIEGLLPFEEKDFVT</sequence>
<evidence type="ECO:0000256" key="10">
    <source>
        <dbReference type="ARBA" id="ARBA00022763"/>
    </source>
</evidence>
<dbReference type="SUPFAM" id="SSF100879">
    <property type="entry name" value="Lesion bypass DNA polymerase (Y-family), little finger domain"/>
    <property type="match status" value="1"/>
</dbReference>
<keyword evidence="13 16" id="KW-0238">DNA-binding</keyword>
<dbReference type="InterPro" id="IPR043502">
    <property type="entry name" value="DNA/RNA_pol_sf"/>
</dbReference>
<dbReference type="InterPro" id="IPR001126">
    <property type="entry name" value="UmuC"/>
</dbReference>
<evidence type="ECO:0000256" key="11">
    <source>
        <dbReference type="ARBA" id="ARBA00022842"/>
    </source>
</evidence>
<evidence type="ECO:0000313" key="18">
    <source>
        <dbReference type="EMBL" id="KGF46208.1"/>
    </source>
</evidence>
<protein>
    <recommendedName>
        <fullName evidence="16">DNA polymerase IV</fullName>
        <shortName evidence="16">Pol IV</shortName>
        <ecNumber evidence="16">2.7.7.7</ecNumber>
    </recommendedName>
</protein>
<dbReference type="GO" id="GO:0003887">
    <property type="term" value="F:DNA-directed DNA polymerase activity"/>
    <property type="evidence" value="ECO:0007669"/>
    <property type="project" value="UniProtKB-UniRule"/>
</dbReference>
<evidence type="ECO:0000256" key="16">
    <source>
        <dbReference type="HAMAP-Rule" id="MF_01113"/>
    </source>
</evidence>
<dbReference type="Proteomes" id="UP000029578">
    <property type="component" value="Unassembled WGS sequence"/>
</dbReference>
<dbReference type="AlphaFoldDB" id="A0A096AGE6"/>
<dbReference type="FunFam" id="1.10.150.20:FF:000019">
    <property type="entry name" value="DNA polymerase IV"/>
    <property type="match status" value="1"/>
</dbReference>
<feature type="binding site" evidence="16">
    <location>
        <position position="102"/>
    </location>
    <ligand>
        <name>Mg(2+)</name>
        <dbReference type="ChEBI" id="CHEBI:18420"/>
    </ligand>
</feature>
<comment type="similarity">
    <text evidence="2 16">Belongs to the DNA polymerase type-Y family.</text>
</comment>
<dbReference type="PANTHER" id="PTHR11076">
    <property type="entry name" value="DNA REPAIR POLYMERASE UMUC / TRANSFERASE FAMILY MEMBER"/>
    <property type="match status" value="1"/>
</dbReference>
<feature type="site" description="Substrate discrimination" evidence="16">
    <location>
        <position position="13"/>
    </location>
</feature>
<evidence type="ECO:0000256" key="4">
    <source>
        <dbReference type="ARBA" id="ARBA00022457"/>
    </source>
</evidence>
<dbReference type="NCBIfam" id="NF002677">
    <property type="entry name" value="PRK02406.1"/>
    <property type="match status" value="1"/>
</dbReference>
<evidence type="ECO:0000256" key="7">
    <source>
        <dbReference type="ARBA" id="ARBA00022695"/>
    </source>
</evidence>
<comment type="subcellular location">
    <subcellularLocation>
        <location evidence="1 16">Cytoplasm</location>
    </subcellularLocation>
</comment>
<keyword evidence="14 16" id="KW-0234">DNA repair</keyword>
<feature type="domain" description="UmuC" evidence="17">
    <location>
        <begin position="4"/>
        <end position="184"/>
    </location>
</feature>
<name>A0A096AGE6_9BACT</name>
<dbReference type="CDD" id="cd03586">
    <property type="entry name" value="PolY_Pol_IV_kappa"/>
    <property type="match status" value="1"/>
</dbReference>
<proteinExistence type="inferred from homology"/>
<evidence type="ECO:0000256" key="9">
    <source>
        <dbReference type="ARBA" id="ARBA00022723"/>
    </source>
</evidence>
<dbReference type="FunFam" id="3.40.1170.60:FF:000001">
    <property type="entry name" value="DNA polymerase IV"/>
    <property type="match status" value="1"/>
</dbReference>
<evidence type="ECO:0000256" key="12">
    <source>
        <dbReference type="ARBA" id="ARBA00022932"/>
    </source>
</evidence>
<dbReference type="SUPFAM" id="SSF56672">
    <property type="entry name" value="DNA/RNA polymerases"/>
    <property type="match status" value="1"/>
</dbReference>
<dbReference type="Pfam" id="PF11799">
    <property type="entry name" value="IMS_C"/>
    <property type="match status" value="1"/>
</dbReference>
<dbReference type="Gene3D" id="3.40.1170.60">
    <property type="match status" value="1"/>
</dbReference>
<dbReference type="InterPro" id="IPR050116">
    <property type="entry name" value="DNA_polymerase-Y"/>
</dbReference>
<comment type="subunit">
    <text evidence="3 16">Monomer.</text>
</comment>
<keyword evidence="9 16" id="KW-0479">Metal-binding</keyword>
<evidence type="ECO:0000256" key="1">
    <source>
        <dbReference type="ARBA" id="ARBA00004496"/>
    </source>
</evidence>
<evidence type="ECO:0000256" key="5">
    <source>
        <dbReference type="ARBA" id="ARBA00022490"/>
    </source>
</evidence>
<feature type="binding site" evidence="16">
    <location>
        <position position="8"/>
    </location>
    <ligand>
        <name>Mg(2+)</name>
        <dbReference type="ChEBI" id="CHEBI:18420"/>
    </ligand>
</feature>
<dbReference type="EC" id="2.7.7.7" evidence="16"/>
<comment type="cofactor">
    <cofactor evidence="16">
        <name>Mg(2+)</name>
        <dbReference type="ChEBI" id="CHEBI:18420"/>
    </cofactor>
    <text evidence="16">Binds 2 magnesium ions per subunit.</text>
</comment>
<keyword evidence="11 16" id="KW-0460">Magnesium</keyword>
<evidence type="ECO:0000256" key="6">
    <source>
        <dbReference type="ARBA" id="ARBA00022679"/>
    </source>
</evidence>
<evidence type="ECO:0000256" key="13">
    <source>
        <dbReference type="ARBA" id="ARBA00023125"/>
    </source>
</evidence>
<dbReference type="Gene3D" id="3.30.1490.100">
    <property type="entry name" value="DNA polymerase, Y-family, little finger domain"/>
    <property type="match status" value="1"/>
</dbReference>
<dbReference type="InterPro" id="IPR043128">
    <property type="entry name" value="Rev_trsase/Diguanyl_cyclase"/>
</dbReference>
<dbReference type="Pfam" id="PF21999">
    <property type="entry name" value="IMS_HHH_1"/>
    <property type="match status" value="1"/>
</dbReference>
<dbReference type="GO" id="GO:0006281">
    <property type="term" value="P:DNA repair"/>
    <property type="evidence" value="ECO:0007669"/>
    <property type="project" value="UniProtKB-UniRule"/>
</dbReference>
<comment type="function">
    <text evidence="16">Poorly processive, error-prone DNA polymerase involved in untargeted mutagenesis. Copies undamaged DNA at stalled replication forks, which arise in vivo from mismatched or misaligned primer ends. These misaligned primers can be extended by PolIV. Exhibits no 3'-5' exonuclease (proofreading) activity. May be involved in translesional synthesis, in conjunction with the beta clamp from PolIII.</text>
</comment>
<dbReference type="InterPro" id="IPR053848">
    <property type="entry name" value="IMS_HHH_1"/>
</dbReference>
<evidence type="ECO:0000256" key="8">
    <source>
        <dbReference type="ARBA" id="ARBA00022705"/>
    </source>
</evidence>
<feature type="active site" evidence="16">
    <location>
        <position position="103"/>
    </location>
</feature>
<dbReference type="GO" id="GO:0003684">
    <property type="term" value="F:damaged DNA binding"/>
    <property type="evidence" value="ECO:0007669"/>
    <property type="project" value="InterPro"/>
</dbReference>
<evidence type="ECO:0000256" key="14">
    <source>
        <dbReference type="ARBA" id="ARBA00023204"/>
    </source>
</evidence>
<dbReference type="GO" id="GO:0000287">
    <property type="term" value="F:magnesium ion binding"/>
    <property type="evidence" value="ECO:0007669"/>
    <property type="project" value="UniProtKB-UniRule"/>
</dbReference>
<dbReference type="GO" id="GO:0042276">
    <property type="term" value="P:error-prone translesion synthesis"/>
    <property type="evidence" value="ECO:0007669"/>
    <property type="project" value="TreeGrafter"/>
</dbReference>
<dbReference type="Pfam" id="PF00817">
    <property type="entry name" value="IMS"/>
    <property type="match status" value="1"/>
</dbReference>
<keyword evidence="6 16" id="KW-0808">Transferase</keyword>
<keyword evidence="5 16" id="KW-0963">Cytoplasm</keyword>
<dbReference type="FunFam" id="3.30.1490.100:FF:000004">
    <property type="entry name" value="DNA polymerase IV"/>
    <property type="match status" value="1"/>
</dbReference>
<dbReference type="NCBIfam" id="NF010731">
    <property type="entry name" value="PRK14133.1"/>
    <property type="match status" value="1"/>
</dbReference>
<evidence type="ECO:0000259" key="17">
    <source>
        <dbReference type="PROSITE" id="PS50173"/>
    </source>
</evidence>
<evidence type="ECO:0000313" key="19">
    <source>
        <dbReference type="Proteomes" id="UP000029578"/>
    </source>
</evidence>
<dbReference type="GO" id="GO:0005829">
    <property type="term" value="C:cytosol"/>
    <property type="evidence" value="ECO:0007669"/>
    <property type="project" value="TreeGrafter"/>
</dbReference>
<dbReference type="GO" id="GO:0009432">
    <property type="term" value="P:SOS response"/>
    <property type="evidence" value="ECO:0007669"/>
    <property type="project" value="UniProtKB-ARBA"/>
</dbReference>
<dbReference type="EMBL" id="JRNS01000423">
    <property type="protein sequence ID" value="KGF46208.1"/>
    <property type="molecule type" value="Genomic_DNA"/>
</dbReference>
<comment type="caution">
    <text evidence="18">The sequence shown here is derived from an EMBL/GenBank/DDBJ whole genome shotgun (WGS) entry which is preliminary data.</text>
</comment>
<evidence type="ECO:0000256" key="3">
    <source>
        <dbReference type="ARBA" id="ARBA00011245"/>
    </source>
</evidence>
<keyword evidence="7 16" id="KW-0548">Nucleotidyltransferase</keyword>
<comment type="catalytic activity">
    <reaction evidence="15 16">
        <text>DNA(n) + a 2'-deoxyribonucleoside 5'-triphosphate = DNA(n+1) + diphosphate</text>
        <dbReference type="Rhea" id="RHEA:22508"/>
        <dbReference type="Rhea" id="RHEA-COMP:17339"/>
        <dbReference type="Rhea" id="RHEA-COMP:17340"/>
        <dbReference type="ChEBI" id="CHEBI:33019"/>
        <dbReference type="ChEBI" id="CHEBI:61560"/>
        <dbReference type="ChEBI" id="CHEBI:173112"/>
        <dbReference type="EC" id="2.7.7.7"/>
    </reaction>
</comment>
<dbReference type="PROSITE" id="PS50173">
    <property type="entry name" value="UMUC"/>
    <property type="match status" value="1"/>
</dbReference>
<gene>
    <name evidence="16" type="primary">dinB</name>
    <name evidence="18" type="ORF">HMPREF0661_08565</name>
</gene>
<accession>A0A096AGE6</accession>
<keyword evidence="10 16" id="KW-0227">DNA damage</keyword>
<dbReference type="InterPro" id="IPR036775">
    <property type="entry name" value="DNA_pol_Y-fam_lit_finger_sf"/>
</dbReference>
<dbReference type="InterPro" id="IPR022880">
    <property type="entry name" value="DNApol_IV"/>
</dbReference>
<dbReference type="GO" id="GO:0006261">
    <property type="term" value="P:DNA-templated DNA replication"/>
    <property type="evidence" value="ECO:0007669"/>
    <property type="project" value="UniProtKB-UniRule"/>
</dbReference>
<evidence type="ECO:0000256" key="15">
    <source>
        <dbReference type="ARBA" id="ARBA00049244"/>
    </source>
</evidence>
<evidence type="ECO:0000256" key="2">
    <source>
        <dbReference type="ARBA" id="ARBA00010945"/>
    </source>
</evidence>
<keyword evidence="8 16" id="KW-0235">DNA replication</keyword>
<dbReference type="RefSeq" id="WP_036865607.1">
    <property type="nucleotide sequence ID" value="NZ_JRNS01000423.1"/>
</dbReference>
<dbReference type="Gene3D" id="1.10.150.20">
    <property type="entry name" value="5' to 3' exonuclease, C-terminal subdomain"/>
    <property type="match status" value="1"/>
</dbReference>
<dbReference type="Gene3D" id="3.30.70.270">
    <property type="match status" value="1"/>
</dbReference>
<dbReference type="InterPro" id="IPR017961">
    <property type="entry name" value="DNA_pol_Y-fam_little_finger"/>
</dbReference>